<evidence type="ECO:0000313" key="3">
    <source>
        <dbReference type="Proteomes" id="UP000005207"/>
    </source>
</evidence>
<dbReference type="Pfam" id="PF12796">
    <property type="entry name" value="Ank_2"/>
    <property type="match status" value="1"/>
</dbReference>
<reference evidence="2" key="2">
    <citation type="submission" date="2025-08" db="UniProtKB">
        <authorList>
            <consortium name="Ensembl"/>
        </authorList>
    </citation>
    <scope>IDENTIFICATION</scope>
</reference>
<feature type="repeat" description="ANK" evidence="1">
    <location>
        <begin position="485"/>
        <end position="517"/>
    </location>
</feature>
<gene>
    <name evidence="2" type="primary">DZANK1</name>
</gene>
<accession>I3JIF7</accession>
<dbReference type="Pfam" id="PF13287">
    <property type="entry name" value="Fn3_assoc"/>
    <property type="match status" value="1"/>
</dbReference>
<sequence>MAAGAVSAPLIIPIIHLQTHRAKNHIKTSTPVSIQSDSAGVLIFYTLDGSKPGAGHRGAAGSSRKYSEPILLPAGRVTIRAVAVTSDGRESSIVTKVFSVDPLDNFLQVIVQLPAAVNISQLPLHRPDDSQKCFFYLPASLHTSCFLCPEPRMMGNPSLQSGPRFLYGRHGSEIGAQLVSSHRSQPAVFRGSGDLRQLKSTETTRVQRDTDFLRCARCLHRRPSDPFAQFCAQCGAALSPLPSHRLPPAEEGQMLLCVFCGALVPANTHTCLVCEAAIDQQLQPRAGITLQGHVMCVCCGSGNPADAFSCLTCESCLQQVSSLQTACGATWRTTASSHPLRSVKIAPPTVDQCTQTVGLYYPSGTELQRKEQHRALQLLRKQVQSDRHPPLTAISPGRGYWRKQLDHICAHLRSYAQNNAPFRALLGEPRLGRVNHTSHAAHLSSSDIAVKDVQLLKELGPGRGEVGVIQQLLDQGADPSCCGSDGLHALAIAVINGHHDVLPVLVQRGADVDQQSGRMKNTALHEAATLGSAGVPCAEVLLSCKANVRQRNAAGQTAYDVAASSGCGSMASLLAAQTGLDLLGKLGNMNSR</sequence>
<dbReference type="PANTHER" id="PTHR16058">
    <property type="entry name" value="DOUBLE ZINC RIBBON AND ANKYRIN REPEAT-CONTAINING PROTEIN 1"/>
    <property type="match status" value="1"/>
</dbReference>
<keyword evidence="3" id="KW-1185">Reference proteome</keyword>
<organism evidence="2 3">
    <name type="scientific">Oreochromis niloticus</name>
    <name type="common">Nile tilapia</name>
    <name type="synonym">Tilapia nilotica</name>
    <dbReference type="NCBI Taxonomy" id="8128"/>
    <lineage>
        <taxon>Eukaryota</taxon>
        <taxon>Metazoa</taxon>
        <taxon>Chordata</taxon>
        <taxon>Craniata</taxon>
        <taxon>Vertebrata</taxon>
        <taxon>Euteleostomi</taxon>
        <taxon>Actinopterygii</taxon>
        <taxon>Neopterygii</taxon>
        <taxon>Teleostei</taxon>
        <taxon>Neoteleostei</taxon>
        <taxon>Acanthomorphata</taxon>
        <taxon>Ovalentaria</taxon>
        <taxon>Cichlomorphae</taxon>
        <taxon>Cichliformes</taxon>
        <taxon>Cichlidae</taxon>
        <taxon>African cichlids</taxon>
        <taxon>Pseudocrenilabrinae</taxon>
        <taxon>Oreochromini</taxon>
        <taxon>Oreochromis</taxon>
    </lineage>
</organism>
<dbReference type="Proteomes" id="UP000005207">
    <property type="component" value="Linkage group LG6"/>
</dbReference>
<dbReference type="InterPro" id="IPR026876">
    <property type="entry name" value="Fn3_assoc_repeat"/>
</dbReference>
<protein>
    <submittedName>
        <fullName evidence="2">Double zinc ribbon and ankyrin repeat domains 1</fullName>
    </submittedName>
</protein>
<dbReference type="InterPro" id="IPR036770">
    <property type="entry name" value="Ankyrin_rpt-contain_sf"/>
</dbReference>
<dbReference type="PROSITE" id="PS50297">
    <property type="entry name" value="ANK_REP_REGION"/>
    <property type="match status" value="1"/>
</dbReference>
<proteinExistence type="predicted"/>
<dbReference type="STRING" id="8128.ENSONIP00000008650"/>
<dbReference type="Gene3D" id="1.25.40.20">
    <property type="entry name" value="Ankyrin repeat-containing domain"/>
    <property type="match status" value="1"/>
</dbReference>
<dbReference type="HOGENOM" id="CLU_024089_0_0_1"/>
<reference evidence="2" key="3">
    <citation type="submission" date="2025-09" db="UniProtKB">
        <authorList>
            <consortium name="Ensembl"/>
        </authorList>
    </citation>
    <scope>IDENTIFICATION</scope>
</reference>
<dbReference type="InterPro" id="IPR052481">
    <property type="entry name" value="DZAN1"/>
</dbReference>
<evidence type="ECO:0000256" key="1">
    <source>
        <dbReference type="PROSITE-ProRule" id="PRU00023"/>
    </source>
</evidence>
<dbReference type="PROSITE" id="PS50088">
    <property type="entry name" value="ANK_REPEAT"/>
    <property type="match status" value="1"/>
</dbReference>
<name>I3JIF7_ORENI</name>
<evidence type="ECO:0000313" key="2">
    <source>
        <dbReference type="Ensembl" id="ENSONIP00000008651.2"/>
    </source>
</evidence>
<dbReference type="Ensembl" id="ENSONIT00000008656.2">
    <property type="protein sequence ID" value="ENSONIP00000008651.2"/>
    <property type="gene ID" value="ENSONIG00000006855.2"/>
</dbReference>
<dbReference type="SUPFAM" id="SSF48403">
    <property type="entry name" value="Ankyrin repeat"/>
    <property type="match status" value="1"/>
</dbReference>
<dbReference type="SMART" id="SM00248">
    <property type="entry name" value="ANK"/>
    <property type="match status" value="2"/>
</dbReference>
<dbReference type="AlphaFoldDB" id="I3JIF7"/>
<keyword evidence="1" id="KW-0040">ANK repeat</keyword>
<dbReference type="GeneTree" id="ENSGT00390000000549"/>
<dbReference type="InterPro" id="IPR002110">
    <property type="entry name" value="Ankyrin_rpt"/>
</dbReference>
<reference evidence="3" key="1">
    <citation type="submission" date="2012-01" db="EMBL/GenBank/DDBJ databases">
        <title>The Genome Sequence of Oreochromis niloticus (Nile Tilapia).</title>
        <authorList>
            <consortium name="Broad Institute Genome Assembly Team"/>
            <consortium name="Broad Institute Sequencing Platform"/>
            <person name="Di Palma F."/>
            <person name="Johnson J."/>
            <person name="Lander E.S."/>
            <person name="Lindblad-Toh K."/>
        </authorList>
    </citation>
    <scope>NUCLEOTIDE SEQUENCE [LARGE SCALE GENOMIC DNA]</scope>
</reference>
<dbReference type="PANTHER" id="PTHR16058:SF4">
    <property type="entry name" value="DOUBLE ZINC RIBBON AND ANKYRIN REPEAT-CONTAINING PROTEIN 1"/>
    <property type="match status" value="1"/>
</dbReference>